<gene>
    <name evidence="1" type="ORF">METZ01_LOCUS251582</name>
</gene>
<organism evidence="1">
    <name type="scientific">marine metagenome</name>
    <dbReference type="NCBI Taxonomy" id="408172"/>
    <lineage>
        <taxon>unclassified sequences</taxon>
        <taxon>metagenomes</taxon>
        <taxon>ecological metagenomes</taxon>
    </lineage>
</organism>
<dbReference type="AlphaFoldDB" id="A0A382IGM5"/>
<sequence length="76" mass="8254">VKRLTILLAALMMSCTLPNKTGLNGVWQYVSGNYTSGDSITNNTSDDVKSIKIYADNHYSLVTQIVSSDNIFAHSG</sequence>
<evidence type="ECO:0000313" key="1">
    <source>
        <dbReference type="EMBL" id="SVB98728.1"/>
    </source>
</evidence>
<reference evidence="1" key="1">
    <citation type="submission" date="2018-05" db="EMBL/GenBank/DDBJ databases">
        <authorList>
            <person name="Lanie J.A."/>
            <person name="Ng W.-L."/>
            <person name="Kazmierczak K.M."/>
            <person name="Andrzejewski T.M."/>
            <person name="Davidsen T.M."/>
            <person name="Wayne K.J."/>
            <person name="Tettelin H."/>
            <person name="Glass J.I."/>
            <person name="Rusch D."/>
            <person name="Podicherti R."/>
            <person name="Tsui H.-C.T."/>
            <person name="Winkler M.E."/>
        </authorList>
    </citation>
    <scope>NUCLEOTIDE SEQUENCE</scope>
</reference>
<feature type="non-terminal residue" evidence="1">
    <location>
        <position position="76"/>
    </location>
</feature>
<accession>A0A382IGM5</accession>
<protein>
    <submittedName>
        <fullName evidence="1">Uncharacterized protein</fullName>
    </submittedName>
</protein>
<proteinExistence type="predicted"/>
<dbReference type="EMBL" id="UINC01067246">
    <property type="protein sequence ID" value="SVB98728.1"/>
    <property type="molecule type" value="Genomic_DNA"/>
</dbReference>
<name>A0A382IGM5_9ZZZZ</name>
<feature type="non-terminal residue" evidence="1">
    <location>
        <position position="1"/>
    </location>
</feature>